<proteinExistence type="predicted"/>
<evidence type="ECO:0000313" key="1">
    <source>
        <dbReference type="EMBL" id="ASD63441.1"/>
    </source>
</evidence>
<dbReference type="SUPFAM" id="SSF53335">
    <property type="entry name" value="S-adenosyl-L-methionine-dependent methyltransferases"/>
    <property type="match status" value="1"/>
</dbReference>
<evidence type="ECO:0000313" key="2">
    <source>
        <dbReference type="Proteomes" id="UP000197003"/>
    </source>
</evidence>
<dbReference type="RefSeq" id="WP_088564979.1">
    <property type="nucleotide sequence ID" value="NZ_CP020946.1"/>
</dbReference>
<dbReference type="Proteomes" id="UP000197003">
    <property type="component" value="Chromosome"/>
</dbReference>
<dbReference type="InterPro" id="IPR029063">
    <property type="entry name" value="SAM-dependent_MTases_sf"/>
</dbReference>
<dbReference type="Gene3D" id="3.40.50.150">
    <property type="entry name" value="Vaccinia Virus protein VP39"/>
    <property type="match status" value="1"/>
</dbReference>
<sequence length="248" mass="27777">MKAQYQQFIRTHNHKTAINGETLVALNGLTERNHVEYLQDVCADLFPNPQGLKALDMGAAHGVCAMALAELGMQVAAYDMYRSSVAIVHKMAMEQHLNISFRVGGSLQIEQLQEKFDLIHDRDCLTNIPLPLDRARFLQSLRKMLAEDGKLVIRTSILSPQFDPDDSFESICLDADYVLWRQTPESDAPGVVAMNGRHWTAQKRLPPAEVIRQELCRAGFMILDEEIELVPGNNPSILRLVVTSAPGR</sequence>
<dbReference type="EMBL" id="CP020946">
    <property type="protein sequence ID" value="ASD63441.1"/>
    <property type="molecule type" value="Genomic_DNA"/>
</dbReference>
<accession>A0A1Z3N7P7</accession>
<protein>
    <recommendedName>
        <fullName evidence="3">Methyltransferase domain-containing protein</fullName>
    </recommendedName>
</protein>
<name>A0A1Z3N7P7_BDEBC</name>
<dbReference type="CDD" id="cd02440">
    <property type="entry name" value="AdoMet_MTases"/>
    <property type="match status" value="1"/>
</dbReference>
<dbReference type="OrthoDB" id="5290609at2"/>
<dbReference type="Pfam" id="PF13489">
    <property type="entry name" value="Methyltransf_23"/>
    <property type="match status" value="1"/>
</dbReference>
<organism evidence="1 2">
    <name type="scientific">Bdellovibrio bacteriovorus</name>
    <dbReference type="NCBI Taxonomy" id="959"/>
    <lineage>
        <taxon>Bacteria</taxon>
        <taxon>Pseudomonadati</taxon>
        <taxon>Bdellovibrionota</taxon>
        <taxon>Bdellovibrionia</taxon>
        <taxon>Bdellovibrionales</taxon>
        <taxon>Pseudobdellovibrionaceae</taxon>
        <taxon>Bdellovibrio</taxon>
    </lineage>
</organism>
<dbReference type="AlphaFoldDB" id="A0A1Z3N7P7"/>
<evidence type="ECO:0008006" key="3">
    <source>
        <dbReference type="Google" id="ProtNLM"/>
    </source>
</evidence>
<gene>
    <name evidence="1" type="ORF">B9G79_07590</name>
</gene>
<reference evidence="1 2" key="1">
    <citation type="submission" date="2017-04" db="EMBL/GenBank/DDBJ databases">
        <title>Whole genome sequence of Bdellovibrio bacteriovorus strain SSB218315.</title>
        <authorList>
            <person name="Oyedara O."/>
            <person name="Rodriguez-Perez M.A."/>
        </authorList>
    </citation>
    <scope>NUCLEOTIDE SEQUENCE [LARGE SCALE GENOMIC DNA]</scope>
    <source>
        <strain evidence="1 2">SSB218315</strain>
    </source>
</reference>